<dbReference type="PANTHER" id="PTHR34069:SF2">
    <property type="entry name" value="BETA-KETOACYL-[ACYL-CARRIER-PROTEIN] SYNTHASE III"/>
    <property type="match status" value="1"/>
</dbReference>
<comment type="caution">
    <text evidence="4">The sequence shown here is derived from an EMBL/GenBank/DDBJ whole genome shotgun (WGS) entry which is preliminary data.</text>
</comment>
<gene>
    <name evidence="4" type="ORF">S12H4_39241</name>
</gene>
<dbReference type="GO" id="GO:0016746">
    <property type="term" value="F:acyltransferase activity"/>
    <property type="evidence" value="ECO:0007669"/>
    <property type="project" value="UniProtKB-KW"/>
</dbReference>
<reference evidence="4" key="1">
    <citation type="journal article" date="2014" name="Front. Microbiol.">
        <title>High frequency of phylogenetically diverse reductive dehalogenase-homologous genes in deep subseafloor sedimentary metagenomes.</title>
        <authorList>
            <person name="Kawai M."/>
            <person name="Futagami T."/>
            <person name="Toyoda A."/>
            <person name="Takaki Y."/>
            <person name="Nishi S."/>
            <person name="Hori S."/>
            <person name="Arai W."/>
            <person name="Tsubouchi T."/>
            <person name="Morono Y."/>
            <person name="Uchiyama I."/>
            <person name="Ito T."/>
            <person name="Fujiyama A."/>
            <person name="Inagaki F."/>
            <person name="Takami H."/>
        </authorList>
    </citation>
    <scope>NUCLEOTIDE SEQUENCE</scope>
    <source>
        <strain evidence="4">Expedition CK06-06</strain>
    </source>
</reference>
<evidence type="ECO:0000259" key="3">
    <source>
        <dbReference type="Pfam" id="PF08541"/>
    </source>
</evidence>
<dbReference type="Pfam" id="PF08541">
    <property type="entry name" value="ACP_syn_III_C"/>
    <property type="match status" value="1"/>
</dbReference>
<protein>
    <recommendedName>
        <fullName evidence="3">Beta-ketoacyl-[acyl-carrier-protein] synthase III C-terminal domain-containing protein</fullName>
    </recommendedName>
</protein>
<sequence>AAAAIIIEKSEEEQIGEFVLGTDGSGYKNLIVPNGGFRNRYDVNAKEIDDNSGSIRTDNNLYMNGPEIFNFTIKAVPKVVSETLKKNNITLNEVDYIIFHQANKYMNEYLRKKINIPKDKFYLNLLHTGNTVSATIPIAIKDCLGNNIIKKGDKILIVGFGVGYSWGGTIIKL</sequence>
<organism evidence="4">
    <name type="scientific">marine sediment metagenome</name>
    <dbReference type="NCBI Taxonomy" id="412755"/>
    <lineage>
        <taxon>unclassified sequences</taxon>
        <taxon>metagenomes</taxon>
        <taxon>ecological metagenomes</taxon>
    </lineage>
</organism>
<evidence type="ECO:0000256" key="2">
    <source>
        <dbReference type="ARBA" id="ARBA00023315"/>
    </source>
</evidence>
<name>X1UFQ2_9ZZZZ</name>
<keyword evidence="1" id="KW-0808">Transferase</keyword>
<proteinExistence type="predicted"/>
<dbReference type="EMBL" id="BARW01023696">
    <property type="protein sequence ID" value="GAI98695.1"/>
    <property type="molecule type" value="Genomic_DNA"/>
</dbReference>
<dbReference type="SUPFAM" id="SSF53901">
    <property type="entry name" value="Thiolase-like"/>
    <property type="match status" value="1"/>
</dbReference>
<keyword evidence="2" id="KW-0012">Acyltransferase</keyword>
<dbReference type="GO" id="GO:0044550">
    <property type="term" value="P:secondary metabolite biosynthetic process"/>
    <property type="evidence" value="ECO:0007669"/>
    <property type="project" value="TreeGrafter"/>
</dbReference>
<dbReference type="Gene3D" id="3.40.47.10">
    <property type="match status" value="1"/>
</dbReference>
<accession>X1UFQ2</accession>
<feature type="non-terminal residue" evidence="4">
    <location>
        <position position="1"/>
    </location>
</feature>
<dbReference type="InterPro" id="IPR013747">
    <property type="entry name" value="ACP_syn_III_C"/>
</dbReference>
<evidence type="ECO:0000256" key="1">
    <source>
        <dbReference type="ARBA" id="ARBA00022679"/>
    </source>
</evidence>
<dbReference type="PANTHER" id="PTHR34069">
    <property type="entry name" value="3-OXOACYL-[ACYL-CARRIER-PROTEIN] SYNTHASE 3"/>
    <property type="match status" value="1"/>
</dbReference>
<dbReference type="InterPro" id="IPR016039">
    <property type="entry name" value="Thiolase-like"/>
</dbReference>
<dbReference type="AlphaFoldDB" id="X1UFQ2"/>
<evidence type="ECO:0000313" key="4">
    <source>
        <dbReference type="EMBL" id="GAI98695.1"/>
    </source>
</evidence>
<feature type="domain" description="Beta-ketoacyl-[acyl-carrier-protein] synthase III C-terminal" evidence="3">
    <location>
        <begin position="84"/>
        <end position="172"/>
    </location>
</feature>